<sequence>MYPVVRIQSSRAQALEDLGTKAKFWYLEGDTRMLFKAEERGTGEDWAEKIACELAALLGLPHVHYEMAHDVDQDRPGVVCASLVPPPLALAHGNQLLLALDPDYPGAQGPHYRSRAHTIDAVFDVVRRLRMPTAGWCVNLPDGIDDAAGVFAGYLLLDAWVANQDRHHENWGAVWDGQHLLLAPSFDHGAALARNLSDAERAERLASRDHHRQVAHFVRRARSALYADAVAPSPLSTLEAWRAWAQRVPKAARAWQERLDGVESEAVADILEQIQPERMSAICRQFTAELLAQNRRRILQPEEP</sequence>
<keyword evidence="2" id="KW-1185">Reference proteome</keyword>
<dbReference type="AlphaFoldDB" id="A0A5B8RSG2"/>
<evidence type="ECO:0008006" key="3">
    <source>
        <dbReference type="Google" id="ProtNLM"/>
    </source>
</evidence>
<accession>A0A5B8RSG2</accession>
<proteinExistence type="predicted"/>
<dbReference type="RefSeq" id="WP_146911185.1">
    <property type="nucleotide sequence ID" value="NZ_CP042344.1"/>
</dbReference>
<protein>
    <recommendedName>
        <fullName evidence="3">Phosphatidylinositol kinase</fullName>
    </recommendedName>
</protein>
<dbReference type="Proteomes" id="UP000321199">
    <property type="component" value="Chromosome"/>
</dbReference>
<gene>
    <name evidence="1" type="ORF">FOZ74_00590</name>
</gene>
<dbReference type="Gene3D" id="1.10.1070.20">
    <property type="match status" value="1"/>
</dbReference>
<reference evidence="1 2" key="1">
    <citation type="submission" date="2019-07" db="EMBL/GenBank/DDBJ databases">
        <title>Complete genome sequence of Comamonas sp. NLF 7-7 isolated from livestock.</title>
        <authorList>
            <person name="Kim D.H."/>
            <person name="Kim J.G."/>
        </authorList>
    </citation>
    <scope>NUCLEOTIDE SEQUENCE [LARGE SCALE GENOMIC DNA]</scope>
    <source>
        <strain evidence="1 2">NLF 7-7</strain>
    </source>
</reference>
<evidence type="ECO:0000313" key="1">
    <source>
        <dbReference type="EMBL" id="QEA11664.1"/>
    </source>
</evidence>
<dbReference type="KEGG" id="cof:FOZ74_00590"/>
<name>A0A5B8RSG2_9BURK</name>
<evidence type="ECO:0000313" key="2">
    <source>
        <dbReference type="Proteomes" id="UP000321199"/>
    </source>
</evidence>
<dbReference type="EMBL" id="CP042344">
    <property type="protein sequence ID" value="QEA11664.1"/>
    <property type="molecule type" value="Genomic_DNA"/>
</dbReference>
<organism evidence="1 2">
    <name type="scientific">Comamonas flocculans</name>
    <dbReference type="NCBI Taxonomy" id="2597701"/>
    <lineage>
        <taxon>Bacteria</taxon>
        <taxon>Pseudomonadati</taxon>
        <taxon>Pseudomonadota</taxon>
        <taxon>Betaproteobacteria</taxon>
        <taxon>Burkholderiales</taxon>
        <taxon>Comamonadaceae</taxon>
        <taxon>Comamonas</taxon>
    </lineage>
</organism>
<dbReference type="OrthoDB" id="9805913at2"/>